<gene>
    <name evidence="2" type="ORF">UFOVP805_13</name>
</gene>
<accession>A0A6J5NWB2</accession>
<evidence type="ECO:0008006" key="3">
    <source>
        <dbReference type="Google" id="ProtNLM"/>
    </source>
</evidence>
<reference evidence="2" key="1">
    <citation type="submission" date="2020-04" db="EMBL/GenBank/DDBJ databases">
        <authorList>
            <person name="Chiriac C."/>
            <person name="Salcher M."/>
            <person name="Ghai R."/>
            <person name="Kavagutti S V."/>
        </authorList>
    </citation>
    <scope>NUCLEOTIDE SEQUENCE</scope>
</reference>
<dbReference type="InterPro" id="IPR023346">
    <property type="entry name" value="Lysozyme-like_dom_sf"/>
</dbReference>
<dbReference type="EMBL" id="LR796742">
    <property type="protein sequence ID" value="CAB4163102.1"/>
    <property type="molecule type" value="Genomic_DNA"/>
</dbReference>
<evidence type="ECO:0000256" key="1">
    <source>
        <dbReference type="SAM" id="MobiDB-lite"/>
    </source>
</evidence>
<feature type="region of interest" description="Disordered" evidence="1">
    <location>
        <begin position="1"/>
        <end position="20"/>
    </location>
</feature>
<name>A0A6J5NWB2_9CAUD</name>
<organism evidence="2">
    <name type="scientific">uncultured Caudovirales phage</name>
    <dbReference type="NCBI Taxonomy" id="2100421"/>
    <lineage>
        <taxon>Viruses</taxon>
        <taxon>Duplodnaviria</taxon>
        <taxon>Heunggongvirae</taxon>
        <taxon>Uroviricota</taxon>
        <taxon>Caudoviricetes</taxon>
        <taxon>Peduoviridae</taxon>
        <taxon>Maltschvirus</taxon>
        <taxon>Maltschvirus maltsch</taxon>
    </lineage>
</organism>
<proteinExistence type="predicted"/>
<sequence>MLSHLTGAVRSPKPAGDAGHKISMRGSLSGVLCLLLLQLTSVEKTYSQTPTDHYKLYAHSLVVSAKEYRCLELLWMRESQWNYKAKNKRSSAKGIPQLLNLKTNDPYEQINLGIKYIKHRYGTPCNAWAYWQINKHY</sequence>
<evidence type="ECO:0000313" key="2">
    <source>
        <dbReference type="EMBL" id="CAB4163102.1"/>
    </source>
</evidence>
<protein>
    <recommendedName>
        <fullName evidence="3">LT_GEWL domain containing protein</fullName>
    </recommendedName>
</protein>
<dbReference type="SUPFAM" id="SSF53955">
    <property type="entry name" value="Lysozyme-like"/>
    <property type="match status" value="1"/>
</dbReference>